<reference evidence="3 4" key="1">
    <citation type="submission" date="2019-03" db="EMBL/GenBank/DDBJ databases">
        <title>Genomic Encyclopedia of Archaeal and Bacterial Type Strains, Phase II (KMG-II): from individual species to whole genera.</title>
        <authorList>
            <person name="Goeker M."/>
        </authorList>
    </citation>
    <scope>NUCLEOTIDE SEQUENCE [LARGE SCALE GENOMIC DNA]</scope>
    <source>
        <strain evidence="3 4">DSM 28323</strain>
    </source>
</reference>
<evidence type="ECO:0000313" key="4">
    <source>
        <dbReference type="Proteomes" id="UP000295741"/>
    </source>
</evidence>
<dbReference type="InterPro" id="IPR001789">
    <property type="entry name" value="Sig_transdc_resp-reg_receiver"/>
</dbReference>
<proteinExistence type="predicted"/>
<accession>A0A4R6J1J3</accession>
<dbReference type="PROSITE" id="PS50110">
    <property type="entry name" value="RESPONSE_REGULATORY"/>
    <property type="match status" value="1"/>
</dbReference>
<dbReference type="Gene3D" id="3.40.50.2300">
    <property type="match status" value="1"/>
</dbReference>
<feature type="modified residue" description="4-aspartylphosphate" evidence="1">
    <location>
        <position position="64"/>
    </location>
</feature>
<keyword evidence="4" id="KW-1185">Reference proteome</keyword>
<dbReference type="EMBL" id="SNWP01000010">
    <property type="protein sequence ID" value="TDO28611.1"/>
    <property type="molecule type" value="Genomic_DNA"/>
</dbReference>
<comment type="caution">
    <text evidence="3">The sequence shown here is derived from an EMBL/GenBank/DDBJ whole genome shotgun (WGS) entry which is preliminary data.</text>
</comment>
<dbReference type="PANTHER" id="PTHR43228">
    <property type="entry name" value="TWO-COMPONENT RESPONSE REGULATOR"/>
    <property type="match status" value="1"/>
</dbReference>
<feature type="domain" description="Response regulatory" evidence="2">
    <location>
        <begin position="4"/>
        <end position="134"/>
    </location>
</feature>
<dbReference type="RefSeq" id="WP_133473245.1">
    <property type="nucleotide sequence ID" value="NZ_SNWP01000010.1"/>
</dbReference>
<dbReference type="Pfam" id="PF00072">
    <property type="entry name" value="Response_reg"/>
    <property type="match status" value="1"/>
</dbReference>
<dbReference type="Proteomes" id="UP000295741">
    <property type="component" value="Unassembled WGS sequence"/>
</dbReference>
<dbReference type="InterPro" id="IPR052048">
    <property type="entry name" value="ST_Response_Regulator"/>
</dbReference>
<dbReference type="SMART" id="SM00448">
    <property type="entry name" value="REC"/>
    <property type="match status" value="1"/>
</dbReference>
<evidence type="ECO:0000313" key="3">
    <source>
        <dbReference type="EMBL" id="TDO28611.1"/>
    </source>
</evidence>
<dbReference type="SUPFAM" id="SSF52172">
    <property type="entry name" value="CheY-like"/>
    <property type="match status" value="1"/>
</dbReference>
<evidence type="ECO:0000256" key="1">
    <source>
        <dbReference type="PROSITE-ProRule" id="PRU00169"/>
    </source>
</evidence>
<protein>
    <submittedName>
        <fullName evidence="3">Response regulator receiver domain-containing protein</fullName>
    </submittedName>
</protein>
<sequence>MFRKVMVVNDDEISLFVSSKMIGKTGFAGEVITAVNGVKALQIFDHFLLNSKGPNDVPELVFLDLHMPVMDGWEFMELFAEKYAYIFPSVRFVILTSSIDPDDMFKLKRFSAVIELIQNPLSFEVLNKLKEKFSKIDFRFPPIGQLSGRQGQMIA</sequence>
<dbReference type="PANTHER" id="PTHR43228:SF1">
    <property type="entry name" value="TWO-COMPONENT RESPONSE REGULATOR ARR22"/>
    <property type="match status" value="1"/>
</dbReference>
<dbReference type="AlphaFoldDB" id="A0A4R6J1J3"/>
<gene>
    <name evidence="3" type="ORF">BC659_0687</name>
</gene>
<organism evidence="3 4">
    <name type="scientific">Sediminibacterium goheungense</name>
    <dbReference type="NCBI Taxonomy" id="1086393"/>
    <lineage>
        <taxon>Bacteria</taxon>
        <taxon>Pseudomonadati</taxon>
        <taxon>Bacteroidota</taxon>
        <taxon>Chitinophagia</taxon>
        <taxon>Chitinophagales</taxon>
        <taxon>Chitinophagaceae</taxon>
        <taxon>Sediminibacterium</taxon>
    </lineage>
</organism>
<dbReference type="GO" id="GO:0000160">
    <property type="term" value="P:phosphorelay signal transduction system"/>
    <property type="evidence" value="ECO:0007669"/>
    <property type="project" value="InterPro"/>
</dbReference>
<evidence type="ECO:0000259" key="2">
    <source>
        <dbReference type="PROSITE" id="PS50110"/>
    </source>
</evidence>
<dbReference type="InterPro" id="IPR011006">
    <property type="entry name" value="CheY-like_superfamily"/>
</dbReference>
<dbReference type="OrthoDB" id="1121174at2"/>
<name>A0A4R6J1J3_9BACT</name>
<keyword evidence="1" id="KW-0597">Phosphoprotein</keyword>